<feature type="zinc finger region" description="TRAF-type" evidence="8">
    <location>
        <begin position="133"/>
        <end position="185"/>
    </location>
</feature>
<dbReference type="GO" id="GO:0005164">
    <property type="term" value="F:tumor necrosis factor receptor binding"/>
    <property type="evidence" value="ECO:0007669"/>
    <property type="project" value="UniProtKB-UniRule"/>
</dbReference>
<evidence type="ECO:0000256" key="6">
    <source>
        <dbReference type="ARBA" id="ARBA00022833"/>
    </source>
</evidence>
<dbReference type="PANTHER" id="PTHR10131">
    <property type="entry name" value="TNF RECEPTOR ASSOCIATED FACTOR"/>
    <property type="match status" value="1"/>
</dbReference>
<dbReference type="GO" id="GO:0009898">
    <property type="term" value="C:cytoplasmic side of plasma membrane"/>
    <property type="evidence" value="ECO:0007669"/>
    <property type="project" value="TreeGrafter"/>
</dbReference>
<comment type="subcellular location">
    <subcellularLocation>
        <location evidence="1 7">Cytoplasm</location>
    </subcellularLocation>
</comment>
<evidence type="ECO:0000256" key="9">
    <source>
        <dbReference type="SAM" id="Coils"/>
    </source>
</evidence>
<dbReference type="Gene3D" id="3.30.40.10">
    <property type="entry name" value="Zinc/RING finger domain, C3HC4 (zinc finger)"/>
    <property type="match status" value="2"/>
</dbReference>
<keyword evidence="3 7" id="KW-0479">Metal-binding</keyword>
<dbReference type="InterPro" id="IPR032070">
    <property type="entry name" value="TRAF_BIRC3-bd"/>
</dbReference>
<dbReference type="Proteomes" id="UP000694620">
    <property type="component" value="Chromosome 9"/>
</dbReference>
<dbReference type="GO" id="GO:0005737">
    <property type="term" value="C:cytoplasm"/>
    <property type="evidence" value="ECO:0007669"/>
    <property type="project" value="UniProtKB-SubCell"/>
</dbReference>
<dbReference type="InterPro" id="IPR049342">
    <property type="entry name" value="TRAF1-6_MATH_dom"/>
</dbReference>
<dbReference type="SUPFAM" id="SSF57850">
    <property type="entry name" value="RING/U-box"/>
    <property type="match status" value="1"/>
</dbReference>
<dbReference type="FunFam" id="3.30.40.10:FF:000902">
    <property type="entry name" value="TNF receptor-associated factor"/>
    <property type="match status" value="1"/>
</dbReference>
<reference evidence="14" key="2">
    <citation type="submission" date="2025-08" db="UniProtKB">
        <authorList>
            <consortium name="Ensembl"/>
        </authorList>
    </citation>
    <scope>IDENTIFICATION</scope>
</reference>
<dbReference type="Gene3D" id="2.60.210.10">
    <property type="entry name" value="Apoptosis, Tumor Necrosis Factor Receptor Associated Protein 2, Chain A"/>
    <property type="match status" value="1"/>
</dbReference>
<reference evidence="14" key="3">
    <citation type="submission" date="2025-09" db="UniProtKB">
        <authorList>
            <consortium name="Ensembl"/>
        </authorList>
    </citation>
    <scope>IDENTIFICATION</scope>
</reference>
<dbReference type="AlphaFoldDB" id="A0A8C4X8N7"/>
<keyword evidence="2 7" id="KW-0963">Cytoplasm</keyword>
<dbReference type="InterPro" id="IPR012227">
    <property type="entry name" value="TNF_rcpt-assoc_TRAF_met"/>
</dbReference>
<keyword evidence="9" id="KW-0175">Coiled coil</keyword>
<dbReference type="InterPro" id="IPR001293">
    <property type="entry name" value="Znf_TRAF"/>
</dbReference>
<evidence type="ECO:0000256" key="8">
    <source>
        <dbReference type="PROSITE-ProRule" id="PRU00207"/>
    </source>
</evidence>
<dbReference type="SUPFAM" id="SSF49599">
    <property type="entry name" value="TRAF domain-like"/>
    <property type="match status" value="2"/>
</dbReference>
<dbReference type="PROSITE" id="PS50145">
    <property type="entry name" value="ZF_TRAF"/>
    <property type="match status" value="1"/>
</dbReference>
<keyword evidence="4" id="KW-0677">Repeat</keyword>
<dbReference type="GO" id="GO:0008270">
    <property type="term" value="F:zinc ion binding"/>
    <property type="evidence" value="ECO:0007669"/>
    <property type="project" value="UniProtKB-UniRule"/>
</dbReference>
<dbReference type="Gene3D" id="1.20.5.110">
    <property type="match status" value="1"/>
</dbReference>
<evidence type="ECO:0000256" key="2">
    <source>
        <dbReference type="ARBA" id="ARBA00022490"/>
    </source>
</evidence>
<feature type="domain" description="RING-type" evidence="11">
    <location>
        <begin position="41"/>
        <end position="81"/>
    </location>
</feature>
<evidence type="ECO:0000313" key="14">
    <source>
        <dbReference type="Ensembl" id="ENSECRP00000013721.1"/>
    </source>
</evidence>
<dbReference type="Pfam" id="PF16673">
    <property type="entry name" value="TRAF_BIRC3_bd"/>
    <property type="match status" value="1"/>
</dbReference>
<proteinExistence type="inferred from homology"/>
<evidence type="ECO:0000259" key="11">
    <source>
        <dbReference type="PROSITE" id="PS50089"/>
    </source>
</evidence>
<feature type="coiled-coil region" evidence="9">
    <location>
        <begin position="321"/>
        <end position="383"/>
    </location>
</feature>
<dbReference type="InterPro" id="IPR008974">
    <property type="entry name" value="TRAF-like"/>
</dbReference>
<evidence type="ECO:0000259" key="12">
    <source>
        <dbReference type="PROSITE" id="PS50144"/>
    </source>
</evidence>
<dbReference type="PIRSF" id="PIRSF015614">
    <property type="entry name" value="TRAF"/>
    <property type="match status" value="1"/>
</dbReference>
<protein>
    <recommendedName>
        <fullName evidence="7">TNF receptor-associated factor</fullName>
    </recommendedName>
</protein>
<feature type="domain" description="TRAF-type" evidence="13">
    <location>
        <begin position="133"/>
        <end position="185"/>
    </location>
</feature>
<dbReference type="GO" id="GO:0007165">
    <property type="term" value="P:signal transduction"/>
    <property type="evidence" value="ECO:0007669"/>
    <property type="project" value="InterPro"/>
</dbReference>
<keyword evidence="6 7" id="KW-0862">Zinc</keyword>
<evidence type="ECO:0000256" key="10">
    <source>
        <dbReference type="SAM" id="MobiDB-lite"/>
    </source>
</evidence>
<evidence type="ECO:0000256" key="7">
    <source>
        <dbReference type="PIRNR" id="PIRNR015614"/>
    </source>
</evidence>
<dbReference type="GO" id="GO:0042981">
    <property type="term" value="P:regulation of apoptotic process"/>
    <property type="evidence" value="ECO:0007669"/>
    <property type="project" value="InterPro"/>
</dbReference>
<evidence type="ECO:0000259" key="13">
    <source>
        <dbReference type="PROSITE" id="PS50145"/>
    </source>
</evidence>
<comment type="similarity">
    <text evidence="7">Belongs to the TNF receptor-associated factor family.</text>
</comment>
<dbReference type="PROSITE" id="PS50089">
    <property type="entry name" value="ZF_RING_2"/>
    <property type="match status" value="1"/>
</dbReference>
<evidence type="ECO:0000256" key="4">
    <source>
        <dbReference type="ARBA" id="ARBA00022737"/>
    </source>
</evidence>
<dbReference type="Pfam" id="PF02176">
    <property type="entry name" value="zf-TRAF"/>
    <property type="match status" value="1"/>
</dbReference>
<dbReference type="InterPro" id="IPR002083">
    <property type="entry name" value="MATH/TRAF_dom"/>
</dbReference>
<evidence type="ECO:0000256" key="1">
    <source>
        <dbReference type="ARBA" id="ARBA00004496"/>
    </source>
</evidence>
<keyword evidence="15" id="KW-1185">Reference proteome</keyword>
<dbReference type="GO" id="GO:0043122">
    <property type="term" value="P:regulation of canonical NF-kappaB signal transduction"/>
    <property type="evidence" value="ECO:0007669"/>
    <property type="project" value="TreeGrafter"/>
</dbReference>
<keyword evidence="5 8" id="KW-0863">Zinc-finger</keyword>
<dbReference type="GeneTree" id="ENSGT00940000161076"/>
<dbReference type="PROSITE" id="PS00518">
    <property type="entry name" value="ZF_RING_1"/>
    <property type="match status" value="1"/>
</dbReference>
<dbReference type="Ensembl" id="ENSECRT00000013959.1">
    <property type="protein sequence ID" value="ENSECRP00000013721.1"/>
    <property type="gene ID" value="ENSECRG00000009160.1"/>
</dbReference>
<feature type="region of interest" description="Disordered" evidence="10">
    <location>
        <begin position="1"/>
        <end position="20"/>
    </location>
</feature>
<dbReference type="PROSITE" id="PS50144">
    <property type="entry name" value="MATH"/>
    <property type="match status" value="1"/>
</dbReference>
<feature type="domain" description="MATH" evidence="12">
    <location>
        <begin position="407"/>
        <end position="498"/>
    </location>
</feature>
<dbReference type="InterPro" id="IPR001841">
    <property type="entry name" value="Znf_RING"/>
</dbReference>
<name>A0A8C4X8N7_ERPCA</name>
<accession>A0A8C4X8N7</accession>
<dbReference type="InterPro" id="IPR017907">
    <property type="entry name" value="Znf_RING_CS"/>
</dbReference>
<organism evidence="14 15">
    <name type="scientific">Erpetoichthys calabaricus</name>
    <name type="common">Rope fish</name>
    <name type="synonym">Calamoichthys calabaricus</name>
    <dbReference type="NCBI Taxonomy" id="27687"/>
    <lineage>
        <taxon>Eukaryota</taxon>
        <taxon>Metazoa</taxon>
        <taxon>Chordata</taxon>
        <taxon>Craniata</taxon>
        <taxon>Vertebrata</taxon>
        <taxon>Euteleostomi</taxon>
        <taxon>Actinopterygii</taxon>
        <taxon>Polypteriformes</taxon>
        <taxon>Polypteridae</taxon>
        <taxon>Erpetoichthys</taxon>
    </lineage>
</organism>
<dbReference type="PANTHER" id="PTHR10131:SF96">
    <property type="entry name" value="TNF RECEPTOR-ASSOCIATED FACTOR 1"/>
    <property type="match status" value="1"/>
</dbReference>
<reference evidence="14" key="1">
    <citation type="submission" date="2021-06" db="EMBL/GenBank/DDBJ databases">
        <authorList>
            <consortium name="Wellcome Sanger Institute Data Sharing"/>
        </authorList>
    </citation>
    <scope>NUCLEOTIDE SEQUENCE [LARGE SCALE GENOMIC DNA]</scope>
</reference>
<dbReference type="InterPro" id="IPR013083">
    <property type="entry name" value="Znf_RING/FYVE/PHD"/>
</dbReference>
<sequence length="498" mass="55931">MAEVTSGCLEDGLSSTPDENEYPSGFPPNICDDAPQAKYLCSNCSNILNKAHQTLCGHRYCLACLSWLMRNNNSPVCKKCKEENPGAVAEESILTADHFYNDAAINKEISDLSVHCANQGCNWKNTLKNYEDHQSQCDYALIPCNIGCGQMVIRKKLASHLEKGCVNNILVCSKCSQKMSPSEFQKHSCEKAQVKEKKPAKEKNRPLMTAKNKDQCRFCEVGCTFKGNKEKTKEHEHTSLVPHLQLLLQAFYSVKSSLFASQAGANGDGGRFVDVQHKLNQLESTFDCLNVRTTPEMNGDLEVDSNLHSSNSDGAQNQDDLNQCQVKLEELAQKIQVYENIVTVLNREVEKSQMTIAAYENQNKTDQDTIKKLEAEVSELQSLLPMKDLLINALHVRTAALEEISYDGTFIWKISELNRKMQEAASGRVSNQYSPAFYTGKYGYKVCMRLYLNGDGAGKGKFMSLFFVIMRGDYDALISWPFKHKVKHGKILLFYINI</sequence>
<evidence type="ECO:0000256" key="5">
    <source>
        <dbReference type="ARBA" id="ARBA00022771"/>
    </source>
</evidence>
<evidence type="ECO:0000256" key="3">
    <source>
        <dbReference type="ARBA" id="ARBA00022723"/>
    </source>
</evidence>
<dbReference type="Pfam" id="PF21355">
    <property type="entry name" value="TRAF-mep_MATH"/>
    <property type="match status" value="1"/>
</dbReference>
<evidence type="ECO:0000313" key="15">
    <source>
        <dbReference type="Proteomes" id="UP000694620"/>
    </source>
</evidence>